<dbReference type="Proteomes" id="UP000016529">
    <property type="component" value="Unassembled WGS sequence"/>
</dbReference>
<evidence type="ECO:0008006" key="3">
    <source>
        <dbReference type="Google" id="ProtNLM"/>
    </source>
</evidence>
<dbReference type="AlphaFoldDB" id="U1I7Y7"/>
<proteinExistence type="predicted"/>
<dbReference type="SUPFAM" id="SSF52058">
    <property type="entry name" value="L domain-like"/>
    <property type="match status" value="1"/>
</dbReference>
<sequence length="326" mass="38699">MFLIKNNSNDGVIYWEGVIMDKLNQAYFDWWYGLEENFRKILLITLYDNPEYEVDFYNLKRTTYTDLKQPEDLLKIFELKHICYMNDIPSRPEYTLTKAPSFEFFHNLECIEIVQCDLEDLSGFQTAQQVKRISVHENWISDNQQLQYFNGLTELEELDLSFNAFTDLSALNNLPNLKEICIYGHYEDVDISSLINFPKLENIEMDTATGITILGQLKQLKSLDYGSDEREFDCSKIEWLTEQLPHCKFDFCLPSEQWIEQGLSDLNFLYCLALRGLKKENVKLYIPPFVNEVNRFKELENKYRNNNEIYPLVCRTRQYVCQDKEP</sequence>
<gene>
    <name evidence="1" type="ORF">N561_00555</name>
</gene>
<evidence type="ECO:0000313" key="2">
    <source>
        <dbReference type="Proteomes" id="UP000016529"/>
    </source>
</evidence>
<dbReference type="InterPro" id="IPR001611">
    <property type="entry name" value="Leu-rich_rpt"/>
</dbReference>
<reference evidence="1 2" key="1">
    <citation type="journal article" date="2013" name="Genome Announc.">
        <title>Draft Genome Sequence of Gallibacterium anatis bv. haemolytica 12656-12 Liver, an Isolate Obtained from the Liver of a Septicemic Chicken.</title>
        <authorList>
            <person name="Kudirkiene E."/>
            <person name="Christensen H."/>
            <person name="Bojesen A.M."/>
        </authorList>
    </citation>
    <scope>NUCLEOTIDE SEQUENCE [LARGE SCALE GENOMIC DNA]</scope>
    <source>
        <strain evidence="1">12656/12</strain>
    </source>
</reference>
<dbReference type="Gene3D" id="3.80.10.10">
    <property type="entry name" value="Ribonuclease Inhibitor"/>
    <property type="match status" value="1"/>
</dbReference>
<comment type="caution">
    <text evidence="1">The sequence shown here is derived from an EMBL/GenBank/DDBJ whole genome shotgun (WGS) entry which is preliminary data.</text>
</comment>
<dbReference type="PROSITE" id="PS51450">
    <property type="entry name" value="LRR"/>
    <property type="match status" value="1"/>
</dbReference>
<dbReference type="PATRIC" id="fig|1195244.3.peg.106"/>
<evidence type="ECO:0000313" key="1">
    <source>
        <dbReference type="EMBL" id="ERF79550.1"/>
    </source>
</evidence>
<accession>U1I7Y7</accession>
<organism evidence="1 2">
    <name type="scientific">Gallibacterium anatis 12656/12</name>
    <dbReference type="NCBI Taxonomy" id="1195244"/>
    <lineage>
        <taxon>Bacteria</taxon>
        <taxon>Pseudomonadati</taxon>
        <taxon>Pseudomonadota</taxon>
        <taxon>Gammaproteobacteria</taxon>
        <taxon>Pasteurellales</taxon>
        <taxon>Pasteurellaceae</taxon>
        <taxon>Gallibacterium</taxon>
    </lineage>
</organism>
<name>U1I7Y7_9PAST</name>
<dbReference type="InterPro" id="IPR032675">
    <property type="entry name" value="LRR_dom_sf"/>
</dbReference>
<protein>
    <recommendedName>
        <fullName evidence="3">Leucine-rich repeat domain-containing protein</fullName>
    </recommendedName>
</protein>
<dbReference type="EMBL" id="AVOX01000003">
    <property type="protein sequence ID" value="ERF79550.1"/>
    <property type="molecule type" value="Genomic_DNA"/>
</dbReference>